<proteinExistence type="predicted"/>
<organism evidence="2 3">
    <name type="scientific">Saccharopolyspora gregorii</name>
    <dbReference type="NCBI Taxonomy" id="33914"/>
    <lineage>
        <taxon>Bacteria</taxon>
        <taxon>Bacillati</taxon>
        <taxon>Actinomycetota</taxon>
        <taxon>Actinomycetes</taxon>
        <taxon>Pseudonocardiales</taxon>
        <taxon>Pseudonocardiaceae</taxon>
        <taxon>Saccharopolyspora</taxon>
    </lineage>
</organism>
<dbReference type="InterPro" id="IPR045994">
    <property type="entry name" value="DurN"/>
</dbReference>
<name>A0ABP6RJP9_9PSEU</name>
<sequence>MLAAAAGRQAARGAAARPRAERGAHLARLTPVTDLQPFATHKWLEQLWSPEGLPEQEKEVVAWQNENDNMGERSWS</sequence>
<feature type="region of interest" description="Disordered" evidence="1">
    <location>
        <begin position="55"/>
        <end position="76"/>
    </location>
</feature>
<feature type="compositionally biased region" description="Low complexity" evidence="1">
    <location>
        <begin position="1"/>
        <end position="17"/>
    </location>
</feature>
<gene>
    <name evidence="2" type="ORF">GCM10020366_07230</name>
</gene>
<keyword evidence="3" id="KW-1185">Reference proteome</keyword>
<accession>A0ABP6RJP9</accession>
<feature type="region of interest" description="Disordered" evidence="1">
    <location>
        <begin position="1"/>
        <end position="25"/>
    </location>
</feature>
<protein>
    <submittedName>
        <fullName evidence="2">Uncharacterized protein</fullName>
    </submittedName>
</protein>
<dbReference type="Pfam" id="PF19375">
    <property type="entry name" value="DurN"/>
    <property type="match status" value="1"/>
</dbReference>
<comment type="caution">
    <text evidence="2">The sequence shown here is derived from an EMBL/GenBank/DDBJ whole genome shotgun (WGS) entry which is preliminary data.</text>
</comment>
<dbReference type="EMBL" id="BAAAYK010000018">
    <property type="protein sequence ID" value="GAA3353548.1"/>
    <property type="molecule type" value="Genomic_DNA"/>
</dbReference>
<reference evidence="3" key="1">
    <citation type="journal article" date="2019" name="Int. J. Syst. Evol. Microbiol.">
        <title>The Global Catalogue of Microorganisms (GCM) 10K type strain sequencing project: providing services to taxonomists for standard genome sequencing and annotation.</title>
        <authorList>
            <consortium name="The Broad Institute Genomics Platform"/>
            <consortium name="The Broad Institute Genome Sequencing Center for Infectious Disease"/>
            <person name="Wu L."/>
            <person name="Ma J."/>
        </authorList>
    </citation>
    <scope>NUCLEOTIDE SEQUENCE [LARGE SCALE GENOMIC DNA]</scope>
    <source>
        <strain evidence="3">JCM 9687</strain>
    </source>
</reference>
<evidence type="ECO:0000313" key="3">
    <source>
        <dbReference type="Proteomes" id="UP001500483"/>
    </source>
</evidence>
<evidence type="ECO:0000256" key="1">
    <source>
        <dbReference type="SAM" id="MobiDB-lite"/>
    </source>
</evidence>
<evidence type="ECO:0000313" key="2">
    <source>
        <dbReference type="EMBL" id="GAA3353548.1"/>
    </source>
</evidence>
<dbReference type="Proteomes" id="UP001500483">
    <property type="component" value="Unassembled WGS sequence"/>
</dbReference>